<keyword evidence="2" id="KW-1185">Reference proteome</keyword>
<organism evidence="1 2">
    <name type="scientific">Lunasporangiospora selenospora</name>
    <dbReference type="NCBI Taxonomy" id="979761"/>
    <lineage>
        <taxon>Eukaryota</taxon>
        <taxon>Fungi</taxon>
        <taxon>Fungi incertae sedis</taxon>
        <taxon>Mucoromycota</taxon>
        <taxon>Mortierellomycotina</taxon>
        <taxon>Mortierellomycetes</taxon>
        <taxon>Mortierellales</taxon>
        <taxon>Mortierellaceae</taxon>
        <taxon>Lunasporangiospora</taxon>
    </lineage>
</organism>
<evidence type="ECO:0000313" key="2">
    <source>
        <dbReference type="Proteomes" id="UP000780801"/>
    </source>
</evidence>
<comment type="caution">
    <text evidence="1">The sequence shown here is derived from an EMBL/GenBank/DDBJ whole genome shotgun (WGS) entry which is preliminary data.</text>
</comment>
<dbReference type="OrthoDB" id="2348604at2759"/>
<dbReference type="Gene3D" id="3.80.10.10">
    <property type="entry name" value="Ribonuclease Inhibitor"/>
    <property type="match status" value="1"/>
</dbReference>
<gene>
    <name evidence="1" type="ORF">BGW38_009432</name>
</gene>
<dbReference type="AlphaFoldDB" id="A0A9P6KFX4"/>
<name>A0A9P6KFX4_9FUNG</name>
<proteinExistence type="predicted"/>
<protein>
    <submittedName>
        <fullName evidence="1">Uncharacterized protein</fullName>
    </submittedName>
</protein>
<dbReference type="EMBL" id="JAABOA010000694">
    <property type="protein sequence ID" value="KAF9583451.1"/>
    <property type="molecule type" value="Genomic_DNA"/>
</dbReference>
<dbReference type="Proteomes" id="UP000780801">
    <property type="component" value="Unassembled WGS sequence"/>
</dbReference>
<dbReference type="InterPro" id="IPR032675">
    <property type="entry name" value="LRR_dom_sf"/>
</dbReference>
<evidence type="ECO:0000313" key="1">
    <source>
        <dbReference type="EMBL" id="KAF9583451.1"/>
    </source>
</evidence>
<accession>A0A9P6KFX4</accession>
<sequence length="655" mass="74469">MSSSVFENEAILIRVFRHLYQTASDSGNPYSHFSNQDAEFIRTKPIAIQQEAIYLICRVNKRFLKAGLPFLWKWPVIRTPNQLLRLMCSLKNGGDQHVDNIQELVICKNSAGGLPEDLRLEHHQCEVILNIVMCRSKHIQLIAIRWENLSFISSVVDSQDEDLMLALRTLRLDTLLSQATIINRAEWTLLDPMSACRGHEILELAINCKAENLMTLLVTETCKAHTHFTTSWNQISELTDEIQLGCGKNMRSLKVHSPRGDICTYLAVVKIDLPQEHHNPLTKARESWSDDDKTFQGDDLHESGTQVLPVQESKVDSKYLLQPSSLNKIEPIDLGFGAEPFVEALFGSLELSRLKSIRIRCPSDNVFRTIMRRFASQLEFLELKRDTTVGVKEDSEPQLYQMSSLRWLDCSPCSPTEFLERNSNITTLSTNCSLKLLNCIVDLCPKLEDLTLWGGSVPIRRRDEADIRSRTQPFQLLDMPPALDSPEICMIKLMEKCPIRRLRLVDSYLGFGPDFWSACGRFAQKLTHLDIELLSNKGLCAWGIFEGLQSCSTLRYLRLTELFGIKMETMVSCLTQLRHLQSLHLSIPDKGIQVMDPSDIKSIVAQLQSLTEATFIIPPLSKDSDHPKLPVLVNAQGAVVRSKLWWSTRGNYFDD</sequence>
<reference evidence="1" key="1">
    <citation type="journal article" date="2020" name="Fungal Divers.">
        <title>Resolving the Mortierellaceae phylogeny through synthesis of multi-gene phylogenetics and phylogenomics.</title>
        <authorList>
            <person name="Vandepol N."/>
            <person name="Liber J."/>
            <person name="Desiro A."/>
            <person name="Na H."/>
            <person name="Kennedy M."/>
            <person name="Barry K."/>
            <person name="Grigoriev I.V."/>
            <person name="Miller A.N."/>
            <person name="O'Donnell K."/>
            <person name="Stajich J.E."/>
            <person name="Bonito G."/>
        </authorList>
    </citation>
    <scope>NUCLEOTIDE SEQUENCE</scope>
    <source>
        <strain evidence="1">KOD1015</strain>
    </source>
</reference>
<dbReference type="SUPFAM" id="SSF52047">
    <property type="entry name" value="RNI-like"/>
    <property type="match status" value="1"/>
</dbReference>